<evidence type="ECO:0000256" key="8">
    <source>
        <dbReference type="SAM" id="Phobius"/>
    </source>
</evidence>
<dbReference type="GO" id="GO:0045332">
    <property type="term" value="P:phospholipid translocation"/>
    <property type="evidence" value="ECO:0007669"/>
    <property type="project" value="UniProtKB-UniRule"/>
</dbReference>
<keyword evidence="5 6" id="KW-0472">Membrane</keyword>
<keyword evidence="3 8" id="KW-0812">Transmembrane</keyword>
<feature type="transmembrane region" description="Helical" evidence="8">
    <location>
        <begin position="373"/>
        <end position="394"/>
    </location>
</feature>
<dbReference type="InterPro" id="IPR005045">
    <property type="entry name" value="CDC50/LEM3_fam"/>
</dbReference>
<dbReference type="OrthoDB" id="340608at2759"/>
<gene>
    <name evidence="9" type="ORF">D0Z07_1198</name>
</gene>
<evidence type="ECO:0000256" key="7">
    <source>
        <dbReference type="SAM" id="MobiDB-lite"/>
    </source>
</evidence>
<dbReference type="PANTHER" id="PTHR10926">
    <property type="entry name" value="CELL CYCLE CONTROL PROTEIN 50"/>
    <property type="match status" value="1"/>
</dbReference>
<dbReference type="PIRSF" id="PIRSF015840">
    <property type="entry name" value="DUF284_TM_euk"/>
    <property type="match status" value="1"/>
</dbReference>
<dbReference type="GO" id="GO:0005783">
    <property type="term" value="C:endoplasmic reticulum"/>
    <property type="evidence" value="ECO:0007669"/>
    <property type="project" value="TreeGrafter"/>
</dbReference>
<dbReference type="Pfam" id="PF03381">
    <property type="entry name" value="CDC50"/>
    <property type="match status" value="1"/>
</dbReference>
<evidence type="ECO:0000313" key="10">
    <source>
        <dbReference type="Proteomes" id="UP000785200"/>
    </source>
</evidence>
<protein>
    <submittedName>
        <fullName evidence="9">Meiotically up-regulated 89</fullName>
    </submittedName>
</protein>
<keyword evidence="10" id="KW-1185">Reference proteome</keyword>
<evidence type="ECO:0000256" key="2">
    <source>
        <dbReference type="ARBA" id="ARBA00009457"/>
    </source>
</evidence>
<dbReference type="GO" id="GO:0005886">
    <property type="term" value="C:plasma membrane"/>
    <property type="evidence" value="ECO:0007669"/>
    <property type="project" value="TreeGrafter"/>
</dbReference>
<evidence type="ECO:0000256" key="1">
    <source>
        <dbReference type="ARBA" id="ARBA00004141"/>
    </source>
</evidence>
<name>A0A9P7AZT8_9HELO</name>
<evidence type="ECO:0000256" key="5">
    <source>
        <dbReference type="ARBA" id="ARBA00023136"/>
    </source>
</evidence>
<dbReference type="EMBL" id="VNKQ01000003">
    <property type="protein sequence ID" value="KAG0652063.1"/>
    <property type="molecule type" value="Genomic_DNA"/>
</dbReference>
<feature type="region of interest" description="Disordered" evidence="7">
    <location>
        <begin position="414"/>
        <end position="437"/>
    </location>
</feature>
<organism evidence="9 10">
    <name type="scientific">Hyphodiscus hymeniophilus</name>
    <dbReference type="NCBI Taxonomy" id="353542"/>
    <lineage>
        <taxon>Eukaryota</taxon>
        <taxon>Fungi</taxon>
        <taxon>Dikarya</taxon>
        <taxon>Ascomycota</taxon>
        <taxon>Pezizomycotina</taxon>
        <taxon>Leotiomycetes</taxon>
        <taxon>Helotiales</taxon>
        <taxon>Hyphodiscaceae</taxon>
        <taxon>Hyphodiscus</taxon>
    </lineage>
</organism>
<feature type="region of interest" description="Disordered" evidence="7">
    <location>
        <begin position="1"/>
        <end position="37"/>
    </location>
</feature>
<feature type="transmembrane region" description="Helical" evidence="8">
    <location>
        <begin position="54"/>
        <end position="76"/>
    </location>
</feature>
<evidence type="ECO:0000256" key="4">
    <source>
        <dbReference type="ARBA" id="ARBA00022989"/>
    </source>
</evidence>
<evidence type="ECO:0000313" key="9">
    <source>
        <dbReference type="EMBL" id="KAG0652063.1"/>
    </source>
</evidence>
<feature type="compositionally biased region" description="Polar residues" evidence="7">
    <location>
        <begin position="414"/>
        <end position="424"/>
    </location>
</feature>
<sequence>MADEQPPMGHEDSIDSQDPNQKDGKTKQKSRRPANTAFRQQRLKAWQPILTPKTVLPLFFAIGVIFAPIGGLLLYASAQVQEITLDYTHCWNQAPVFPATATMPSHLVTMHFKKNSSRTDKPDPPTWSRKTVNATFGNATSGAVHAVVENTTQCVLTFPVPSRLDPPVLFYYRLTNFYQNHRRYAKSFDNDQLSGKAVSASTIHGSDCTPLTTVTVNGTRLPYYPCGLAANSVFNDTFSSPVLLDVSDSNEPNRTYVMQNNSDIAWSSDKKLYGQSSYKWSDVVVPPNWVLRYPNNYSDEYHPDLVNDEPFQVWMRLAGLPTFSKLAQRNDDTPMDAGTYSVEINHHFNVTDYGGTKSIVISTRTVTGGKNPFLGIAYVVVAGICVVLGTLFTITHLIRPRKLGDHTYLTWNNNQAPTATTSGRDNMLGAESGRSGA</sequence>
<reference evidence="9" key="1">
    <citation type="submission" date="2019-07" db="EMBL/GenBank/DDBJ databases">
        <title>Hyphodiscus hymeniophilus genome sequencing and assembly.</title>
        <authorList>
            <person name="Kramer G."/>
            <person name="Nodwell J."/>
        </authorList>
    </citation>
    <scope>NUCLEOTIDE SEQUENCE</scope>
    <source>
        <strain evidence="9">ATCC 34498</strain>
    </source>
</reference>
<dbReference type="PANTHER" id="PTHR10926:SF0">
    <property type="entry name" value="CDC50, ISOFORM A"/>
    <property type="match status" value="1"/>
</dbReference>
<evidence type="ECO:0000256" key="3">
    <source>
        <dbReference type="ARBA" id="ARBA00022692"/>
    </source>
</evidence>
<proteinExistence type="inferred from homology"/>
<evidence type="ECO:0000256" key="6">
    <source>
        <dbReference type="PIRNR" id="PIRNR015840"/>
    </source>
</evidence>
<comment type="similarity">
    <text evidence="2 6">Belongs to the CDC50/LEM3 family.</text>
</comment>
<dbReference type="AlphaFoldDB" id="A0A9P7AZT8"/>
<comment type="caution">
    <text evidence="9">The sequence shown here is derived from an EMBL/GenBank/DDBJ whole genome shotgun (WGS) entry which is preliminary data.</text>
</comment>
<dbReference type="Proteomes" id="UP000785200">
    <property type="component" value="Unassembled WGS sequence"/>
</dbReference>
<comment type="subcellular location">
    <subcellularLocation>
        <location evidence="1">Membrane</location>
        <topology evidence="1">Multi-pass membrane protein</topology>
    </subcellularLocation>
</comment>
<accession>A0A9P7AZT8</accession>
<dbReference type="GO" id="GO:0005794">
    <property type="term" value="C:Golgi apparatus"/>
    <property type="evidence" value="ECO:0007669"/>
    <property type="project" value="TreeGrafter"/>
</dbReference>
<keyword evidence="4 8" id="KW-1133">Transmembrane helix</keyword>